<protein>
    <submittedName>
        <fullName evidence="1">Circadian clock protein KaiC</fullName>
    </submittedName>
</protein>
<dbReference type="InterPro" id="IPR027417">
    <property type="entry name" value="P-loop_NTPase"/>
</dbReference>
<reference evidence="1 2" key="1">
    <citation type="journal article" date="2019" name="Int. J. Syst. Evol. Microbiol.">
        <title>Capsulimonas corticalis gen. nov., sp. nov., an aerobic capsulated bacterium, of a novel bacterial order, Capsulimonadales ord. nov., of the class Armatimonadia of the phylum Armatimonadetes.</title>
        <authorList>
            <person name="Li J."/>
            <person name="Kudo C."/>
            <person name="Tonouchi A."/>
        </authorList>
    </citation>
    <scope>NUCLEOTIDE SEQUENCE [LARGE SCALE GENOMIC DNA]</scope>
    <source>
        <strain evidence="1 2">AX-7</strain>
    </source>
</reference>
<dbReference type="InterPro" id="IPR014774">
    <property type="entry name" value="KaiC-like_dom"/>
</dbReference>
<dbReference type="AlphaFoldDB" id="A0A402CW47"/>
<dbReference type="InterPro" id="IPR003593">
    <property type="entry name" value="AAA+_ATPase"/>
</dbReference>
<name>A0A402CW47_9BACT</name>
<dbReference type="SMART" id="SM00382">
    <property type="entry name" value="AAA"/>
    <property type="match status" value="2"/>
</dbReference>
<sequence length="506" mass="55412">MAVTQTSLANGARRIDRAASGIVGLDDVLGGGFPRNRLYLLQGDPGVGKTTLAMQFLLEGARRGERVLYVTLSESLEEIQDVVQSHGWSLDGVDIHEFSQEDQLSAQTQSTVFHPAELELGETMRTLLGIVERVQPSRVVFDSLSELRLLAADSLRYRREILSLKHYFVGRKSTVLLLDDRTTDAGDRQLQSLCHGVVALDNTVPEYGVERYRVRITKMRGVRFRGGYHDYVIRTGGLDVYPRLVAAEHKSEFINEPISSGVKALDDLLGGGLDRGASIALMGPSGCGKSTIATRYIVSAAQRGENAAMFLFEETPATLFQRSRLLHMDLKPYVDNGCVAIHSIDPAELAPNEFIQRVRDAVEKGGARIVLIDSLNGYLNAMPGERYLILQLHELLTYLSQQGVTTLLITAQAGMMAAAAVPGLDISYIADTALLFRYFEYGGAIKKALSVFKRRSGQHEQTIRELILGGEPGICISEPLTQFRGLLTGVPTLDRGGDTQKTGAFA</sequence>
<dbReference type="InterPro" id="IPR010624">
    <property type="entry name" value="KaiC_dom"/>
</dbReference>
<keyword evidence="2" id="KW-1185">Reference proteome</keyword>
<dbReference type="PIRSF" id="PIRSF039117">
    <property type="entry name" value="KaiC"/>
    <property type="match status" value="1"/>
</dbReference>
<gene>
    <name evidence="1" type="ORF">CCAX7_60850</name>
</gene>
<dbReference type="PANTHER" id="PTHR42926:SF1">
    <property type="entry name" value="CIRCADIAN CLOCK OSCILLATOR PROTEIN KAIC 1"/>
    <property type="match status" value="1"/>
</dbReference>
<dbReference type="Gene3D" id="3.40.50.300">
    <property type="entry name" value="P-loop containing nucleotide triphosphate hydrolases"/>
    <property type="match status" value="2"/>
</dbReference>
<dbReference type="EMBL" id="AP025739">
    <property type="protein sequence ID" value="BDI34034.1"/>
    <property type="molecule type" value="Genomic_DNA"/>
</dbReference>
<evidence type="ECO:0000313" key="1">
    <source>
        <dbReference type="EMBL" id="BDI34034.1"/>
    </source>
</evidence>
<dbReference type="InterPro" id="IPR030665">
    <property type="entry name" value="KaiC"/>
</dbReference>
<dbReference type="CDD" id="cd19488">
    <property type="entry name" value="KaiC-like_N"/>
    <property type="match status" value="1"/>
</dbReference>
<accession>A0A402CW47</accession>
<dbReference type="PANTHER" id="PTHR42926">
    <property type="match status" value="1"/>
</dbReference>
<proteinExistence type="predicted"/>
<evidence type="ECO:0000313" key="2">
    <source>
        <dbReference type="Proteomes" id="UP000287394"/>
    </source>
</evidence>
<dbReference type="SUPFAM" id="SSF52540">
    <property type="entry name" value="P-loop containing nucleoside triphosphate hydrolases"/>
    <property type="match status" value="2"/>
</dbReference>
<dbReference type="Proteomes" id="UP000287394">
    <property type="component" value="Chromosome"/>
</dbReference>
<organism evidence="1 2">
    <name type="scientific">Capsulimonas corticalis</name>
    <dbReference type="NCBI Taxonomy" id="2219043"/>
    <lineage>
        <taxon>Bacteria</taxon>
        <taxon>Bacillati</taxon>
        <taxon>Armatimonadota</taxon>
        <taxon>Armatimonadia</taxon>
        <taxon>Capsulimonadales</taxon>
        <taxon>Capsulimonadaceae</taxon>
        <taxon>Capsulimonas</taxon>
    </lineage>
</organism>
<dbReference type="PROSITE" id="PS51146">
    <property type="entry name" value="KAIC"/>
    <property type="match status" value="2"/>
</dbReference>
<dbReference type="KEGG" id="ccot:CCAX7_60850"/>
<dbReference type="Pfam" id="PF06745">
    <property type="entry name" value="ATPase"/>
    <property type="match status" value="2"/>
</dbReference>
<dbReference type="GO" id="GO:0005524">
    <property type="term" value="F:ATP binding"/>
    <property type="evidence" value="ECO:0007669"/>
    <property type="project" value="InterPro"/>
</dbReference>
<dbReference type="InterPro" id="IPR051347">
    <property type="entry name" value="Circadian_clock_KaiC-rel"/>
</dbReference>